<proteinExistence type="inferred from homology"/>
<dbReference type="STRING" id="112413.SAMN05421854_1021006"/>
<dbReference type="Gene3D" id="3.90.1300.10">
    <property type="entry name" value="Amidase signature (AS) domain"/>
    <property type="match status" value="1"/>
</dbReference>
<dbReference type="InterPro" id="IPR023631">
    <property type="entry name" value="Amidase_dom"/>
</dbReference>
<dbReference type="EMBL" id="FOWC01000002">
    <property type="protein sequence ID" value="SFO69276.1"/>
    <property type="molecule type" value="Genomic_DNA"/>
</dbReference>
<reference evidence="3 4" key="1">
    <citation type="submission" date="2016-10" db="EMBL/GenBank/DDBJ databases">
        <authorList>
            <person name="de Groot N.N."/>
        </authorList>
    </citation>
    <scope>NUCLEOTIDE SEQUENCE [LARGE SCALE GENOMIC DNA]</scope>
    <source>
        <strain evidence="3 4">DSM 44637</strain>
    </source>
</reference>
<dbReference type="PANTHER" id="PTHR11895">
    <property type="entry name" value="TRANSAMIDASE"/>
    <property type="match status" value="1"/>
</dbReference>
<accession>A0A1I5JA67</accession>
<dbReference type="Proteomes" id="UP000199137">
    <property type="component" value="Unassembled WGS sequence"/>
</dbReference>
<evidence type="ECO:0000313" key="3">
    <source>
        <dbReference type="EMBL" id="SFO69276.1"/>
    </source>
</evidence>
<evidence type="ECO:0000313" key="4">
    <source>
        <dbReference type="Proteomes" id="UP000199137"/>
    </source>
</evidence>
<protein>
    <submittedName>
        <fullName evidence="3">Amidase</fullName>
    </submittedName>
</protein>
<dbReference type="PANTHER" id="PTHR11895:SF7">
    <property type="entry name" value="GLUTAMYL-TRNA(GLN) AMIDOTRANSFERASE SUBUNIT A, MITOCHONDRIAL"/>
    <property type="match status" value="1"/>
</dbReference>
<dbReference type="InterPro" id="IPR036928">
    <property type="entry name" value="AS_sf"/>
</dbReference>
<name>A0A1I5JA67_9PSEU</name>
<evidence type="ECO:0000259" key="2">
    <source>
        <dbReference type="Pfam" id="PF01425"/>
    </source>
</evidence>
<dbReference type="Pfam" id="PF01425">
    <property type="entry name" value="Amidase"/>
    <property type="match status" value="1"/>
</dbReference>
<gene>
    <name evidence="3" type="ORF">SAMN05421854_1021006</name>
</gene>
<dbReference type="SUPFAM" id="SSF75304">
    <property type="entry name" value="Amidase signature (AS) enzymes"/>
    <property type="match status" value="1"/>
</dbReference>
<sequence length="451" mass="47030">MPCAQARSNLLIMVQTAVEIARGVRAGELDPVQVTEEALARIAAADGVVGAFRRVRFAEARAEAAEVAARPDLASLPLAGVPVAVKDVTEVAGEYLGWGSEAGPREAAAADGLIATRLRAAGAVIVGLTRVPELCIFPTSDDPAGIARNPRNPAFTAGGSSGGSAAAVAAGLVPIAHGTDGLGSIRLPAGMCGIVGLKPGRDVVWEENPGWFGLSTHGPLTTTVADAALLMSVLADRPEWATTATSGPLRIATSTQVPFTRAPLSRPLRAAVEQAAELLSAGHSVTSATPAYPLRALGGLVARWLAGPAEQAVGSFDLSRLQPRTRTHVRVGRLTARLVNDRARDEWEAIAAQFFESHDVLVTPTLATLPLKARRWHRESWLANAVPSSRVASFTGPWNLAGYPALSVPVARHPVHDLAMCVQLVARPGGEPVLLGLAAELESANPWPRTV</sequence>
<feature type="domain" description="Amidase" evidence="2">
    <location>
        <begin position="34"/>
        <end position="435"/>
    </location>
</feature>
<evidence type="ECO:0000256" key="1">
    <source>
        <dbReference type="ARBA" id="ARBA00009199"/>
    </source>
</evidence>
<dbReference type="GO" id="GO:0003824">
    <property type="term" value="F:catalytic activity"/>
    <property type="evidence" value="ECO:0007669"/>
    <property type="project" value="InterPro"/>
</dbReference>
<comment type="similarity">
    <text evidence="1">Belongs to the amidase family.</text>
</comment>
<organism evidence="3 4">
    <name type="scientific">Amycolatopsis rubida</name>
    <dbReference type="NCBI Taxonomy" id="112413"/>
    <lineage>
        <taxon>Bacteria</taxon>
        <taxon>Bacillati</taxon>
        <taxon>Actinomycetota</taxon>
        <taxon>Actinomycetes</taxon>
        <taxon>Pseudonocardiales</taxon>
        <taxon>Pseudonocardiaceae</taxon>
        <taxon>Amycolatopsis</taxon>
    </lineage>
</organism>
<dbReference type="AlphaFoldDB" id="A0A1I5JA67"/>
<dbReference type="InterPro" id="IPR000120">
    <property type="entry name" value="Amidase"/>
</dbReference>